<proteinExistence type="predicted"/>
<dbReference type="GO" id="GO:0000445">
    <property type="term" value="C:THO complex part of transcription export complex"/>
    <property type="evidence" value="ECO:0007669"/>
    <property type="project" value="InterPro"/>
</dbReference>
<keyword evidence="2" id="KW-0539">Nucleus</keyword>
<dbReference type="AlphaFoldDB" id="A0A0D0UBA3"/>
<evidence type="ECO:0000256" key="2">
    <source>
        <dbReference type="ARBA" id="ARBA00023242"/>
    </source>
</evidence>
<dbReference type="Pfam" id="PF05615">
    <property type="entry name" value="THOC7"/>
    <property type="match status" value="1"/>
</dbReference>
<dbReference type="GO" id="GO:0006397">
    <property type="term" value="P:mRNA processing"/>
    <property type="evidence" value="ECO:0007669"/>
    <property type="project" value="InterPro"/>
</dbReference>
<evidence type="ECO:0000256" key="1">
    <source>
        <dbReference type="ARBA" id="ARBA00004123"/>
    </source>
</evidence>
<dbReference type="InterPro" id="IPR008501">
    <property type="entry name" value="THOC7/Mft1"/>
</dbReference>
<feature type="compositionally biased region" description="Basic and acidic residues" evidence="3">
    <location>
        <begin position="309"/>
        <end position="323"/>
    </location>
</feature>
<name>A0A0D0UBA3_CRYGA</name>
<sequence length="331" mass="36784">MSSPPFTEDALNRYRITHSDRELRPLLRRLHQLPKLSSSPSPEDSIAERQLVYLELLKWRTGIERIIGSVGNLERQKRDYERQTREIVGRTESMKQSLAKEEEYLEKARKLRDHRAKCDELVAKIRARSKSKNELDEQITTLETSLEEQRASHAIYVQTAQARADTFAHIAKLIDECRNVKLPVDPSLATVVLDRADVVESPATTSVPPNIQLNASAPPFQPTATKASSSWTMKAPADPSAGYALPSRPSNSPLPPSGNNRNQNSSRSGSHSLPIRPNGGGRGLSLAGQGKSRVGLEDGEVGPEEGELDERGAKRGLETEVTTRRSTRRRM</sequence>
<reference evidence="4" key="1">
    <citation type="submission" date="2015-01" db="EMBL/GenBank/DDBJ databases">
        <title>The Genome Sequence of Cryptococcus gattii CA1280.</title>
        <authorList>
            <consortium name="The Broad Institute Genomics Platform"/>
            <person name="Cuomo C."/>
            <person name="Litvintseva A."/>
            <person name="Chen Y."/>
            <person name="Heitman J."/>
            <person name="Sun S."/>
            <person name="Springer D."/>
            <person name="Dromer F."/>
            <person name="Young S."/>
            <person name="Zeng Q."/>
            <person name="Gargeya S."/>
            <person name="Abouelleil A."/>
            <person name="Alvarado L."/>
            <person name="Chapman S.B."/>
            <person name="Gainer-Dewar J."/>
            <person name="Goldberg J."/>
            <person name="Griggs A."/>
            <person name="Gujja S."/>
            <person name="Hansen M."/>
            <person name="Howarth C."/>
            <person name="Imamovic A."/>
            <person name="Larimer J."/>
            <person name="Murphy C."/>
            <person name="Naylor J."/>
            <person name="Pearson M."/>
            <person name="Priest M."/>
            <person name="Roberts A."/>
            <person name="Saif S."/>
            <person name="Shea T."/>
            <person name="Sykes S."/>
            <person name="Wortman J."/>
            <person name="Nusbaum C."/>
            <person name="Birren B."/>
        </authorList>
    </citation>
    <scope>NUCLEOTIDE SEQUENCE [LARGE SCALE GENOMIC DNA]</scope>
    <source>
        <strain evidence="4">CA1280</strain>
    </source>
</reference>
<organism evidence="4">
    <name type="scientific">Cryptococcus bacillisporus CA1280</name>
    <dbReference type="NCBI Taxonomy" id="1296109"/>
    <lineage>
        <taxon>Eukaryota</taxon>
        <taxon>Fungi</taxon>
        <taxon>Dikarya</taxon>
        <taxon>Basidiomycota</taxon>
        <taxon>Agaricomycotina</taxon>
        <taxon>Tremellomycetes</taxon>
        <taxon>Tremellales</taxon>
        <taxon>Cryptococcaceae</taxon>
        <taxon>Cryptococcus</taxon>
        <taxon>Cryptococcus gattii species complex</taxon>
    </lineage>
</organism>
<evidence type="ECO:0000256" key="3">
    <source>
        <dbReference type="SAM" id="MobiDB-lite"/>
    </source>
</evidence>
<accession>A0A0D0UBA3</accession>
<dbReference type="OrthoDB" id="2575566at2759"/>
<gene>
    <name evidence="4" type="ORF">I312_05237</name>
</gene>
<feature type="compositionally biased region" description="Acidic residues" evidence="3">
    <location>
        <begin position="297"/>
        <end position="308"/>
    </location>
</feature>
<protein>
    <submittedName>
        <fullName evidence="4">Uncharacterized protein</fullName>
    </submittedName>
</protein>
<feature type="compositionally biased region" description="Polar residues" evidence="3">
    <location>
        <begin position="202"/>
        <end position="215"/>
    </location>
</feature>
<feature type="region of interest" description="Disordered" evidence="3">
    <location>
        <begin position="202"/>
        <end position="331"/>
    </location>
</feature>
<evidence type="ECO:0000313" key="4">
    <source>
        <dbReference type="EMBL" id="KIR45528.1"/>
    </source>
</evidence>
<comment type="subcellular location">
    <subcellularLocation>
        <location evidence="1">Nucleus</location>
    </subcellularLocation>
</comment>
<feature type="compositionally biased region" description="Low complexity" evidence="3">
    <location>
        <begin position="245"/>
        <end position="272"/>
    </location>
</feature>
<dbReference type="HOGENOM" id="CLU_824355_0_0_1"/>
<dbReference type="EMBL" id="KN847988">
    <property type="protein sequence ID" value="KIR45528.1"/>
    <property type="molecule type" value="Genomic_DNA"/>
</dbReference>
<feature type="compositionally biased region" description="Polar residues" evidence="3">
    <location>
        <begin position="222"/>
        <end position="232"/>
    </location>
</feature>